<feature type="binding site" evidence="1">
    <location>
        <position position="63"/>
    </location>
    <ligand>
        <name>ATP</name>
        <dbReference type="ChEBI" id="CHEBI:30616"/>
    </ligand>
</feature>
<organism evidence="5 6">
    <name type="scientific">Flavobacterium fontis</name>
    <dbReference type="NCBI Taxonomy" id="1124188"/>
    <lineage>
        <taxon>Bacteria</taxon>
        <taxon>Pseudomonadati</taxon>
        <taxon>Bacteroidota</taxon>
        <taxon>Flavobacteriia</taxon>
        <taxon>Flavobacteriales</taxon>
        <taxon>Flavobacteriaceae</taxon>
        <taxon>Flavobacterium</taxon>
    </lineage>
</organism>
<dbReference type="Proteomes" id="UP000184147">
    <property type="component" value="Unassembled WGS sequence"/>
</dbReference>
<feature type="domain" description="Fido" evidence="4">
    <location>
        <begin position="110"/>
        <end position="256"/>
    </location>
</feature>
<accession>A0A1M4YP24</accession>
<keyword evidence="1" id="KW-0067">ATP-binding</keyword>
<dbReference type="SUPFAM" id="SSF140931">
    <property type="entry name" value="Fic-like"/>
    <property type="match status" value="1"/>
</dbReference>
<keyword evidence="6" id="KW-1185">Reference proteome</keyword>
<dbReference type="PROSITE" id="PS51459">
    <property type="entry name" value="FIDO"/>
    <property type="match status" value="1"/>
</dbReference>
<feature type="binding site" evidence="3">
    <location>
        <begin position="196"/>
        <end position="203"/>
    </location>
    <ligand>
        <name>ATP</name>
        <dbReference type="ChEBI" id="CHEBI:30616"/>
    </ligand>
</feature>
<dbReference type="STRING" id="1124188.SAMN05444377_103164"/>
<evidence type="ECO:0000256" key="2">
    <source>
        <dbReference type="PIRSR" id="PIRSR640198-1"/>
    </source>
</evidence>
<reference evidence="5 6" key="1">
    <citation type="submission" date="2016-11" db="EMBL/GenBank/DDBJ databases">
        <authorList>
            <person name="Jaros S."/>
            <person name="Januszkiewicz K."/>
            <person name="Wedrychowicz H."/>
        </authorList>
    </citation>
    <scope>NUCLEOTIDE SEQUENCE [LARGE SCALE GENOMIC DNA]</scope>
    <source>
        <strain evidence="5 6">DSM 25660</strain>
    </source>
</reference>
<dbReference type="Gene3D" id="1.10.3290.10">
    <property type="entry name" value="Fido-like domain"/>
    <property type="match status" value="1"/>
</dbReference>
<protein>
    <submittedName>
        <fullName evidence="5">Fic family protein</fullName>
    </submittedName>
</protein>
<name>A0A1M4YP24_9FLAO</name>
<evidence type="ECO:0000313" key="5">
    <source>
        <dbReference type="EMBL" id="SHF07146.1"/>
    </source>
</evidence>
<evidence type="ECO:0000313" key="6">
    <source>
        <dbReference type="Proteomes" id="UP000184147"/>
    </source>
</evidence>
<feature type="binding site" evidence="3">
    <location>
        <begin position="234"/>
        <end position="235"/>
    </location>
    <ligand>
        <name>ATP</name>
        <dbReference type="ChEBI" id="CHEBI:30616"/>
    </ligand>
</feature>
<dbReference type="OrthoDB" id="9814400at2"/>
<dbReference type="Pfam" id="PF02661">
    <property type="entry name" value="Fic"/>
    <property type="match status" value="1"/>
</dbReference>
<proteinExistence type="predicted"/>
<dbReference type="PANTHER" id="PTHR13504:SF35">
    <property type="entry name" value="PROTEIN ADENYLYLTRANSFERASE SOFIC"/>
    <property type="match status" value="1"/>
</dbReference>
<feature type="binding site" evidence="1">
    <location>
        <begin position="197"/>
        <end position="203"/>
    </location>
    <ligand>
        <name>ATP</name>
        <dbReference type="ChEBI" id="CHEBI:30616"/>
    </ligand>
</feature>
<keyword evidence="1" id="KW-0547">Nucleotide-binding</keyword>
<dbReference type="InterPro" id="IPR025758">
    <property type="entry name" value="Fic/DOC_N"/>
</dbReference>
<dbReference type="EMBL" id="FQVQ01000003">
    <property type="protein sequence ID" value="SHF07146.1"/>
    <property type="molecule type" value="Genomic_DNA"/>
</dbReference>
<dbReference type="GO" id="GO:0005524">
    <property type="term" value="F:ATP binding"/>
    <property type="evidence" value="ECO:0007669"/>
    <property type="project" value="UniProtKB-KW"/>
</dbReference>
<dbReference type="RefSeq" id="WP_073361967.1">
    <property type="nucleotide sequence ID" value="NZ_FQVQ01000003.1"/>
</dbReference>
<dbReference type="InterPro" id="IPR036597">
    <property type="entry name" value="Fido-like_dom_sf"/>
</dbReference>
<sequence>MNKYSIPTLPLEVDLETKKVLKKVAEARASLAELKGVHATVPNVGILLNTLALQEAKDSSAVENIITTHDELFRAELNMNLVKNIAAKEVQRYSLALKKGFELVQKDKLITNGHILEIHGVLEQNDAGYRKVPGTDLKNDKTKEVVYTPPQTANEIIALMRNLVEYINDDTLDDLDHLVKMAVIHHQFESIHPFYDGNGRLGRIINILYLISKDLLDFPTLYLSRYIIQNKAEYYRLLQDVRDNGNWEDWVLYILEAIISVAKQSTELIKAIKTEMMRYKSIIRQKYPKIYSQDLLNNIFKHPYTKIEFLEEDLAVTRQTSSKYLETISKDENKLLEKIKIGRDNYYINVGLMQLFSQYDYKL</sequence>
<dbReference type="InterPro" id="IPR003812">
    <property type="entry name" value="Fido"/>
</dbReference>
<evidence type="ECO:0000256" key="3">
    <source>
        <dbReference type="PIRSR" id="PIRSR640198-2"/>
    </source>
</evidence>
<gene>
    <name evidence="5" type="ORF">SAMN05444377_103164</name>
</gene>
<feature type="binding site" evidence="1">
    <location>
        <position position="234"/>
    </location>
    <ligand>
        <name>ATP</name>
        <dbReference type="ChEBI" id="CHEBI:30616"/>
    </ligand>
</feature>
<dbReference type="InterPro" id="IPR040198">
    <property type="entry name" value="Fido_containing"/>
</dbReference>
<feature type="binding site" evidence="1">
    <location>
        <position position="192"/>
    </location>
    <ligand>
        <name>ATP</name>
        <dbReference type="ChEBI" id="CHEBI:30616"/>
    </ligand>
</feature>
<dbReference type="PIRSF" id="PIRSF038925">
    <property type="entry name" value="AMP-prot_trans"/>
    <property type="match status" value="1"/>
</dbReference>
<dbReference type="AlphaFoldDB" id="A0A1M4YP24"/>
<dbReference type="Pfam" id="PF21248">
    <property type="entry name" value="SoFic-like_C"/>
    <property type="match status" value="1"/>
</dbReference>
<dbReference type="InterPro" id="IPR026287">
    <property type="entry name" value="SoFic-like"/>
</dbReference>
<evidence type="ECO:0000259" key="4">
    <source>
        <dbReference type="PROSITE" id="PS51459"/>
    </source>
</evidence>
<dbReference type="PANTHER" id="PTHR13504">
    <property type="entry name" value="FIDO DOMAIN-CONTAINING PROTEIN DDB_G0283145"/>
    <property type="match status" value="1"/>
</dbReference>
<dbReference type="InterPro" id="IPR048770">
    <property type="entry name" value="SoFic-like_C"/>
</dbReference>
<feature type="active site" evidence="2">
    <location>
        <position position="192"/>
    </location>
</feature>
<dbReference type="Pfam" id="PF13784">
    <property type="entry name" value="Fic_N"/>
    <property type="match status" value="1"/>
</dbReference>
<evidence type="ECO:0000256" key="1">
    <source>
        <dbReference type="PIRSR" id="PIRSR038925-1"/>
    </source>
</evidence>